<protein>
    <recommendedName>
        <fullName evidence="6">hAT-like transposase RNase-H fold domain-containing protein</fullName>
    </recommendedName>
</protein>
<feature type="domain" description="hAT-like transposase RNase-H fold" evidence="3">
    <location>
        <begin position="419"/>
        <end position="517"/>
    </location>
</feature>
<keyword evidence="5" id="KW-1185">Reference proteome</keyword>
<proteinExistence type="predicted"/>
<name>A0A7J7GNH4_CAMSI</name>
<feature type="domain" description="HAT C-terminal dimerisation" evidence="2">
    <location>
        <begin position="583"/>
        <end position="615"/>
    </location>
</feature>
<dbReference type="GO" id="GO:0003677">
    <property type="term" value="F:DNA binding"/>
    <property type="evidence" value="ECO:0007669"/>
    <property type="project" value="InterPro"/>
</dbReference>
<dbReference type="Gene3D" id="3.30.590.20">
    <property type="match status" value="1"/>
</dbReference>
<reference evidence="5" key="1">
    <citation type="journal article" date="2020" name="Nat. Commun.">
        <title>Genome assembly of wild tea tree DASZ reveals pedigree and selection history of tea varieties.</title>
        <authorList>
            <person name="Zhang W."/>
            <person name="Zhang Y."/>
            <person name="Qiu H."/>
            <person name="Guo Y."/>
            <person name="Wan H."/>
            <person name="Zhang X."/>
            <person name="Scossa F."/>
            <person name="Alseekh S."/>
            <person name="Zhang Q."/>
            <person name="Wang P."/>
            <person name="Xu L."/>
            <person name="Schmidt M.H."/>
            <person name="Jia X."/>
            <person name="Li D."/>
            <person name="Zhu A."/>
            <person name="Guo F."/>
            <person name="Chen W."/>
            <person name="Ni D."/>
            <person name="Usadel B."/>
            <person name="Fernie A.R."/>
            <person name="Wen W."/>
        </authorList>
    </citation>
    <scope>NUCLEOTIDE SEQUENCE [LARGE SCALE GENOMIC DNA]</scope>
    <source>
        <strain evidence="5">cv. G240</strain>
    </source>
</reference>
<dbReference type="InterPro" id="IPR025525">
    <property type="entry name" value="hAT-like_transposase_RNase-H"/>
</dbReference>
<dbReference type="Pfam" id="PF14372">
    <property type="entry name" value="hAT-like_RNase-H"/>
    <property type="match status" value="1"/>
</dbReference>
<dbReference type="EMBL" id="JACBKZ010000009">
    <property type="protein sequence ID" value="KAF5941451.1"/>
    <property type="molecule type" value="Genomic_DNA"/>
</dbReference>
<feature type="region of interest" description="Disordered" evidence="1">
    <location>
        <begin position="526"/>
        <end position="546"/>
    </location>
</feature>
<gene>
    <name evidence="4" type="ORF">HYC85_019093</name>
</gene>
<dbReference type="PANTHER" id="PTHR23272:SF135">
    <property type="entry name" value="ZINC FINGER BED DOMAIN-CONTAINING PROTEIN DAYSLEEPER-LIKE"/>
    <property type="match status" value="1"/>
</dbReference>
<evidence type="ECO:0000259" key="3">
    <source>
        <dbReference type="Pfam" id="PF14372"/>
    </source>
</evidence>
<evidence type="ECO:0000313" key="5">
    <source>
        <dbReference type="Proteomes" id="UP000593564"/>
    </source>
</evidence>
<evidence type="ECO:0000256" key="1">
    <source>
        <dbReference type="SAM" id="MobiDB-lite"/>
    </source>
</evidence>
<evidence type="ECO:0000259" key="2">
    <source>
        <dbReference type="Pfam" id="PF05699"/>
    </source>
</evidence>
<reference evidence="4 5" key="2">
    <citation type="submission" date="2020-07" db="EMBL/GenBank/DDBJ databases">
        <title>Genome assembly of wild tea tree DASZ reveals pedigree and selection history of tea varieties.</title>
        <authorList>
            <person name="Zhang W."/>
        </authorList>
    </citation>
    <scope>NUCLEOTIDE SEQUENCE [LARGE SCALE GENOMIC DNA]</scope>
    <source>
        <strain evidence="5">cv. G240</strain>
        <tissue evidence="4">Leaf</tissue>
    </source>
</reference>
<dbReference type="Proteomes" id="UP000593564">
    <property type="component" value="Unassembled WGS sequence"/>
</dbReference>
<sequence length="615" mass="71671">MDIGVQEYRTNEDTGQLSMQVPLEDAVIATEPLTKKDLVAYLASRIGTEHEKFGFESETLRPMKYEQIAELFNVIPEDQDVVDANNIEMNGDDDFDHEINGGYERDYGGEFSIGGNDLDYEFSGSNTISGLRETEMSRFNDKNAFKEQEAHNAIAKLFCCAALPPQTVEEFYYVKKIYNYLNPKVCLSVDDVGHYCLETYEEVKAKVKQVLRNLDRHISLSVDILRYEKRYEYPQDYLCLIAYFIDDNWKLKKWILGFSQIWDGFSELPHKIILKSLKDWEIEKKISTITMLNDNLYRETCEIVKDHIQGKTELQLNGCLFKVHCYGDIVSRMVQVAYKAINNIIDNVCELCSFGKSLPLWYLTSAQHKDALELGSGGEFSSQDVRDNYEVPSAEECEKVRSICEPMDNIYKVTVALFESKYPTANAYLYHLRELQAILIQKSTSTDRFIQRVARKMLKKFDKYWKDRYLVLLITMVMDPRFKMKYLEFSSSKFDDSDGIPGVTTVLEAIRSLFNNYVIKFPERDNISSDSTSSSEFEEEEDIEEDSYKNIEEEHHSLDDRYKLLPDYIQFIQSTQGLQPQLELDWYLEEPVMSWTHEFNALSWWRNASSKYPTL</sequence>
<evidence type="ECO:0000313" key="4">
    <source>
        <dbReference type="EMBL" id="KAF5941451.1"/>
    </source>
</evidence>
<dbReference type="InterPro" id="IPR008906">
    <property type="entry name" value="HATC_C_dom"/>
</dbReference>
<comment type="caution">
    <text evidence="4">The sequence shown here is derived from an EMBL/GenBank/DDBJ whole genome shotgun (WGS) entry which is preliminary data.</text>
</comment>
<accession>A0A7J7GNH4</accession>
<organism evidence="4 5">
    <name type="scientific">Camellia sinensis</name>
    <name type="common">Tea plant</name>
    <name type="synonym">Thea sinensis</name>
    <dbReference type="NCBI Taxonomy" id="4442"/>
    <lineage>
        <taxon>Eukaryota</taxon>
        <taxon>Viridiplantae</taxon>
        <taxon>Streptophyta</taxon>
        <taxon>Embryophyta</taxon>
        <taxon>Tracheophyta</taxon>
        <taxon>Spermatophyta</taxon>
        <taxon>Magnoliopsida</taxon>
        <taxon>eudicotyledons</taxon>
        <taxon>Gunneridae</taxon>
        <taxon>Pentapetalae</taxon>
        <taxon>asterids</taxon>
        <taxon>Ericales</taxon>
        <taxon>Theaceae</taxon>
        <taxon>Camellia</taxon>
    </lineage>
</organism>
<dbReference type="PANTHER" id="PTHR23272">
    <property type="entry name" value="BED FINGER-RELATED"/>
    <property type="match status" value="1"/>
</dbReference>
<dbReference type="InterPro" id="IPR012337">
    <property type="entry name" value="RNaseH-like_sf"/>
</dbReference>
<dbReference type="AlphaFoldDB" id="A0A7J7GNH4"/>
<dbReference type="GO" id="GO:0046983">
    <property type="term" value="F:protein dimerization activity"/>
    <property type="evidence" value="ECO:0007669"/>
    <property type="project" value="InterPro"/>
</dbReference>
<dbReference type="Pfam" id="PF05699">
    <property type="entry name" value="Dimer_Tnp_hAT"/>
    <property type="match status" value="1"/>
</dbReference>
<evidence type="ECO:0008006" key="6">
    <source>
        <dbReference type="Google" id="ProtNLM"/>
    </source>
</evidence>
<feature type="compositionally biased region" description="Acidic residues" evidence="1">
    <location>
        <begin position="536"/>
        <end position="545"/>
    </location>
</feature>
<dbReference type="SUPFAM" id="SSF53098">
    <property type="entry name" value="Ribonuclease H-like"/>
    <property type="match status" value="1"/>
</dbReference>